<dbReference type="RefSeq" id="WP_153026583.1">
    <property type="nucleotide sequence ID" value="NZ_WIAO01000024.1"/>
</dbReference>
<sequence>MVDNRNTTARNSSGGLGRRRFFALAAGGAAAAAGTLIPASAAQAHGDLTSYPGIWGQRTTDWNTSQLKSYKYRPAFHDQLNGWLRFWFETTEYFEKPIRVGLTAAHDDNMGTAHEQGRAIDLAGLTVTQSSGGTVSVFQANYSVWKDLTGSVLAQFRRNYWATSASLHYHFRSVRTYPMGGRYRDSLHVDNLLSGSNTPAFNSSDKSQIFHVQASCRYIWGKGTTIDGMWNTESRRHAHEVLERIGKGGYIGDSKSHWQAFNRATLRKGYSTEEY</sequence>
<dbReference type="InterPro" id="IPR006311">
    <property type="entry name" value="TAT_signal"/>
</dbReference>
<gene>
    <name evidence="1" type="ORF">GFD30_17970</name>
</gene>
<comment type="caution">
    <text evidence="1">The sequence shown here is derived from an EMBL/GenBank/DDBJ whole genome shotgun (WGS) entry which is preliminary data.</text>
</comment>
<name>A0A6L5GCP2_9ACTN</name>
<dbReference type="Proteomes" id="UP000477750">
    <property type="component" value="Unassembled WGS sequence"/>
</dbReference>
<accession>A0A6L5GCP2</accession>
<protein>
    <submittedName>
        <fullName evidence="1">Uncharacterized protein</fullName>
    </submittedName>
</protein>
<proteinExistence type="predicted"/>
<dbReference type="PROSITE" id="PS51318">
    <property type="entry name" value="TAT"/>
    <property type="match status" value="1"/>
</dbReference>
<keyword evidence="2" id="KW-1185">Reference proteome</keyword>
<evidence type="ECO:0000313" key="2">
    <source>
        <dbReference type="Proteomes" id="UP000477750"/>
    </source>
</evidence>
<reference evidence="1 2" key="1">
    <citation type="submission" date="2019-10" db="EMBL/GenBank/DDBJ databases">
        <title>Glycomyces albidus sp. nov., a novel actinomycete isolated from rhizosphere soil of wheat (Triticum aestivum L.).</title>
        <authorList>
            <person name="Qian L."/>
        </authorList>
    </citation>
    <scope>NUCLEOTIDE SEQUENCE [LARGE SCALE GENOMIC DNA]</scope>
    <source>
        <strain evidence="1 2">NEAU-7082</strain>
    </source>
</reference>
<dbReference type="AlphaFoldDB" id="A0A6L5GCP2"/>
<dbReference type="EMBL" id="WIAO01000024">
    <property type="protein sequence ID" value="MQM27445.1"/>
    <property type="molecule type" value="Genomic_DNA"/>
</dbReference>
<organism evidence="1 2">
    <name type="scientific">Glycomyces albidus</name>
    <dbReference type="NCBI Taxonomy" id="2656774"/>
    <lineage>
        <taxon>Bacteria</taxon>
        <taxon>Bacillati</taxon>
        <taxon>Actinomycetota</taxon>
        <taxon>Actinomycetes</taxon>
        <taxon>Glycomycetales</taxon>
        <taxon>Glycomycetaceae</taxon>
        <taxon>Glycomyces</taxon>
    </lineage>
</organism>
<evidence type="ECO:0000313" key="1">
    <source>
        <dbReference type="EMBL" id="MQM27445.1"/>
    </source>
</evidence>